<keyword evidence="5" id="KW-0547">Nucleotide-binding</keyword>
<dbReference type="Proteomes" id="UP000483018">
    <property type="component" value="Unassembled WGS sequence"/>
</dbReference>
<dbReference type="OrthoDB" id="9777791at2"/>
<dbReference type="PANTHER" id="PTHR34273">
    <property type="entry name" value="METHYLTHIORIBOSE KINASE"/>
    <property type="match status" value="1"/>
</dbReference>
<dbReference type="InterPro" id="IPR011009">
    <property type="entry name" value="Kinase-like_dom_sf"/>
</dbReference>
<keyword evidence="4 9" id="KW-0808">Transferase</keyword>
<reference evidence="9 10" key="1">
    <citation type="submission" date="2019-12" db="EMBL/GenBank/DDBJ databases">
        <title>Defluviitalea raffinosedens, isolated from a biogas fermenter, genome sequencing and characterization.</title>
        <authorList>
            <person name="Rettenmaier R."/>
            <person name="Schneider M."/>
            <person name="Neuhaus K."/>
            <person name="Liebl W."/>
            <person name="Zverlov V."/>
        </authorList>
    </citation>
    <scope>NUCLEOTIDE SEQUENCE [LARGE SCALE GENOMIC DNA]</scope>
    <source>
        <strain evidence="9 10">249c-K6</strain>
    </source>
</reference>
<dbReference type="GO" id="GO:0046522">
    <property type="term" value="F:S-methyl-5-thioribose kinase activity"/>
    <property type="evidence" value="ECO:0007669"/>
    <property type="project" value="UniProtKB-EC"/>
</dbReference>
<sequence length="408" mass="46888">MSRFDTYFLMNTEDVKEYVKEKLDIFDAHAELEAKEIGDGNLNYVYKVWEEATGKSVIVKQAGPEARISSDIKVSTDRARIEAEVLMKEGELAPGFVPKVYKYDSVMSCCSMEDLSDHVIMRTALINHRKFPLFADHISTFMVNTLLLTSDVCMEHKEKKLEVKKYINPELCEITEDLVYTEPYNDIAKRNNVFPPIKDFVQKELYEDKKLHLEVAKCKFEFMNNAQALIHGDLHTGSIFITEESTKVIDPEFAFYGPMGYDIGNVVANLLFAWHNANATIENEEEKASYLKWLEDTVVDTIDLFIEKYNKLYDEKVSDYMAKTEGFKEWYLDTILRDTAAVAGLETIRRTVGLANVKDITSIKDEAKRARAEKVCILTGKDFIINRDRFKTGKDFIDALKKALDEVK</sequence>
<name>A0A7C8HDQ9_9FIRM</name>
<accession>A0A7C8HDQ9</accession>
<keyword evidence="6 9" id="KW-0418">Kinase</keyword>
<organism evidence="9 10">
    <name type="scientific">Defluviitalea raffinosedens</name>
    <dbReference type="NCBI Taxonomy" id="1450156"/>
    <lineage>
        <taxon>Bacteria</taxon>
        <taxon>Bacillati</taxon>
        <taxon>Bacillota</taxon>
        <taxon>Clostridia</taxon>
        <taxon>Lachnospirales</taxon>
        <taxon>Defluviitaleaceae</taxon>
        <taxon>Defluviitalea</taxon>
    </lineage>
</organism>
<evidence type="ECO:0000256" key="4">
    <source>
        <dbReference type="ARBA" id="ARBA00022679"/>
    </source>
</evidence>
<keyword evidence="7" id="KW-0067">ATP-binding</keyword>
<evidence type="ECO:0000313" key="10">
    <source>
        <dbReference type="Proteomes" id="UP000483018"/>
    </source>
</evidence>
<dbReference type="SUPFAM" id="SSF56112">
    <property type="entry name" value="Protein kinase-like (PK-like)"/>
    <property type="match status" value="1"/>
</dbReference>
<evidence type="ECO:0000313" key="9">
    <source>
        <dbReference type="EMBL" id="KAE9632055.1"/>
    </source>
</evidence>
<evidence type="ECO:0000256" key="3">
    <source>
        <dbReference type="ARBA" id="ARBA00012128"/>
    </source>
</evidence>
<dbReference type="GO" id="GO:0009086">
    <property type="term" value="P:methionine biosynthetic process"/>
    <property type="evidence" value="ECO:0007669"/>
    <property type="project" value="InterPro"/>
</dbReference>
<keyword evidence="10" id="KW-1185">Reference proteome</keyword>
<feature type="domain" description="Aminoglycoside phosphotransferase" evidence="8">
    <location>
        <begin position="224"/>
        <end position="274"/>
    </location>
</feature>
<comment type="subunit">
    <text evidence="2">Homodimer.</text>
</comment>
<protein>
    <recommendedName>
        <fullName evidence="3">S-methyl-5-thioribose kinase</fullName>
        <ecNumber evidence="3">2.7.1.100</ecNumber>
    </recommendedName>
</protein>
<dbReference type="RefSeq" id="WP_158741233.1">
    <property type="nucleotide sequence ID" value="NZ_WSLF01000011.1"/>
</dbReference>
<evidence type="ECO:0000256" key="6">
    <source>
        <dbReference type="ARBA" id="ARBA00022777"/>
    </source>
</evidence>
<evidence type="ECO:0000256" key="5">
    <source>
        <dbReference type="ARBA" id="ARBA00022741"/>
    </source>
</evidence>
<comment type="similarity">
    <text evidence="1">Belongs to the methylthioribose kinase family.</text>
</comment>
<dbReference type="Gene3D" id="3.90.1200.10">
    <property type="match status" value="1"/>
</dbReference>
<evidence type="ECO:0000256" key="7">
    <source>
        <dbReference type="ARBA" id="ARBA00022840"/>
    </source>
</evidence>
<gene>
    <name evidence="9" type="ORF">GND95_11130</name>
</gene>
<dbReference type="PANTHER" id="PTHR34273:SF2">
    <property type="entry name" value="METHYLTHIORIBOSE KINASE"/>
    <property type="match status" value="1"/>
</dbReference>
<proteinExistence type="inferred from homology"/>
<dbReference type="Gene3D" id="3.30.200.20">
    <property type="entry name" value="Phosphorylase Kinase, domain 1"/>
    <property type="match status" value="1"/>
</dbReference>
<dbReference type="AlphaFoldDB" id="A0A7C8HDQ9"/>
<dbReference type="Pfam" id="PF01636">
    <property type="entry name" value="APH"/>
    <property type="match status" value="1"/>
</dbReference>
<comment type="caution">
    <text evidence="9">The sequence shown here is derived from an EMBL/GenBank/DDBJ whole genome shotgun (WGS) entry which is preliminary data.</text>
</comment>
<dbReference type="EMBL" id="WSLF01000011">
    <property type="protein sequence ID" value="KAE9632055.1"/>
    <property type="molecule type" value="Genomic_DNA"/>
</dbReference>
<evidence type="ECO:0000256" key="1">
    <source>
        <dbReference type="ARBA" id="ARBA00010165"/>
    </source>
</evidence>
<dbReference type="InterPro" id="IPR002575">
    <property type="entry name" value="Aminoglycoside_PTrfase"/>
</dbReference>
<dbReference type="EC" id="2.7.1.100" evidence="3"/>
<dbReference type="NCBIfam" id="TIGR01767">
    <property type="entry name" value="MTRK"/>
    <property type="match status" value="1"/>
</dbReference>
<evidence type="ECO:0000259" key="8">
    <source>
        <dbReference type="Pfam" id="PF01636"/>
    </source>
</evidence>
<evidence type="ECO:0000256" key="2">
    <source>
        <dbReference type="ARBA" id="ARBA00011738"/>
    </source>
</evidence>
<dbReference type="PIRSF" id="PIRSF031134">
    <property type="entry name" value="MTRK"/>
    <property type="match status" value="1"/>
</dbReference>
<dbReference type="GO" id="GO:0005524">
    <property type="term" value="F:ATP binding"/>
    <property type="evidence" value="ECO:0007669"/>
    <property type="project" value="UniProtKB-KW"/>
</dbReference>
<dbReference type="InterPro" id="IPR009212">
    <property type="entry name" value="Methylthioribose_kinase"/>
</dbReference>